<protein>
    <submittedName>
        <fullName evidence="2">Uncharacterized protein</fullName>
    </submittedName>
</protein>
<keyword evidence="1" id="KW-1133">Transmembrane helix</keyword>
<organism evidence="2 3">
    <name type="scientific">Salibacter halophilus</name>
    <dbReference type="NCBI Taxonomy" id="1803916"/>
    <lineage>
        <taxon>Bacteria</taxon>
        <taxon>Pseudomonadati</taxon>
        <taxon>Bacteroidota</taxon>
        <taxon>Flavobacteriia</taxon>
        <taxon>Flavobacteriales</taxon>
        <taxon>Salibacteraceae</taxon>
        <taxon>Salibacter</taxon>
    </lineage>
</organism>
<keyword evidence="1" id="KW-0472">Membrane</keyword>
<feature type="transmembrane region" description="Helical" evidence="1">
    <location>
        <begin position="6"/>
        <end position="27"/>
    </location>
</feature>
<evidence type="ECO:0000313" key="3">
    <source>
        <dbReference type="Proteomes" id="UP000435357"/>
    </source>
</evidence>
<sequence>MGTVKNVLLIGGFVIIAIILILVYNNITGTYVRYKSENTTDSLILKKDNKYIRKIYDLKNDKLIFHNVGKWEVEEDRIVFYDFFINEDRKYNHDFDFNSGLTIASFPIKNRWGRYVFDYDQEKSYYKYKEVYW</sequence>
<name>A0A6N6M5V0_9FLAO</name>
<evidence type="ECO:0000313" key="2">
    <source>
        <dbReference type="EMBL" id="KAB1064903.1"/>
    </source>
</evidence>
<proteinExistence type="predicted"/>
<accession>A0A6N6M5V0</accession>
<evidence type="ECO:0000256" key="1">
    <source>
        <dbReference type="SAM" id="Phobius"/>
    </source>
</evidence>
<reference evidence="2 3" key="1">
    <citation type="submission" date="2019-09" db="EMBL/GenBank/DDBJ databases">
        <title>Genomes of Cryomorphaceae.</title>
        <authorList>
            <person name="Bowman J.P."/>
        </authorList>
    </citation>
    <scope>NUCLEOTIDE SEQUENCE [LARGE SCALE GENOMIC DNA]</scope>
    <source>
        <strain evidence="2 3">KCTC 52047</strain>
    </source>
</reference>
<dbReference type="Proteomes" id="UP000435357">
    <property type="component" value="Unassembled WGS sequence"/>
</dbReference>
<keyword evidence="3" id="KW-1185">Reference proteome</keyword>
<comment type="caution">
    <text evidence="2">The sequence shown here is derived from an EMBL/GenBank/DDBJ whole genome shotgun (WGS) entry which is preliminary data.</text>
</comment>
<dbReference type="AlphaFoldDB" id="A0A6N6M5V0"/>
<dbReference type="RefSeq" id="WP_151167223.1">
    <property type="nucleotide sequence ID" value="NZ_WACR01000004.1"/>
</dbReference>
<keyword evidence="1" id="KW-0812">Transmembrane</keyword>
<gene>
    <name evidence="2" type="ORF">F3059_05995</name>
</gene>
<dbReference type="EMBL" id="WACR01000004">
    <property type="protein sequence ID" value="KAB1064903.1"/>
    <property type="molecule type" value="Genomic_DNA"/>
</dbReference>